<dbReference type="RefSeq" id="WP_284386923.1">
    <property type="nucleotide sequence ID" value="NZ_BSNK01000001.1"/>
</dbReference>
<dbReference type="Gene3D" id="1.10.10.10">
    <property type="entry name" value="Winged helix-like DNA-binding domain superfamily/Winged helix DNA-binding domain"/>
    <property type="match status" value="1"/>
</dbReference>
<proteinExistence type="predicted"/>
<keyword evidence="8" id="KW-1185">Reference proteome</keyword>
<dbReference type="SMART" id="SM00448">
    <property type="entry name" value="REC"/>
    <property type="match status" value="1"/>
</dbReference>
<dbReference type="Gene3D" id="3.40.50.2300">
    <property type="match status" value="1"/>
</dbReference>
<dbReference type="InterPro" id="IPR001789">
    <property type="entry name" value="Sig_transdc_resp-reg_receiver"/>
</dbReference>
<evidence type="ECO:0000313" key="8">
    <source>
        <dbReference type="Proteomes" id="UP001161391"/>
    </source>
</evidence>
<dbReference type="Pfam" id="PF00072">
    <property type="entry name" value="Response_reg"/>
    <property type="match status" value="1"/>
</dbReference>
<dbReference type="PANTHER" id="PTHR44688:SF16">
    <property type="entry name" value="DNA-BINDING TRANSCRIPTIONAL ACTIVATOR DEVR_DOSR"/>
    <property type="match status" value="1"/>
</dbReference>
<organism evidence="7 8">
    <name type="scientific">Algimonas ampicilliniresistens</name>
    <dbReference type="NCBI Taxonomy" id="1298735"/>
    <lineage>
        <taxon>Bacteria</taxon>
        <taxon>Pseudomonadati</taxon>
        <taxon>Pseudomonadota</taxon>
        <taxon>Alphaproteobacteria</taxon>
        <taxon>Maricaulales</taxon>
        <taxon>Robiginitomaculaceae</taxon>
        <taxon>Algimonas</taxon>
    </lineage>
</organism>
<dbReference type="EMBL" id="BSNK01000001">
    <property type="protein sequence ID" value="GLQ22496.1"/>
    <property type="molecule type" value="Genomic_DNA"/>
</dbReference>
<keyword evidence="4" id="KW-0597">Phosphoprotein</keyword>
<dbReference type="Proteomes" id="UP001161391">
    <property type="component" value="Unassembled WGS sequence"/>
</dbReference>
<dbReference type="SMART" id="SM00421">
    <property type="entry name" value="HTH_LUXR"/>
    <property type="match status" value="1"/>
</dbReference>
<comment type="caution">
    <text evidence="7">The sequence shown here is derived from an EMBL/GenBank/DDBJ whole genome shotgun (WGS) entry which is preliminary data.</text>
</comment>
<evidence type="ECO:0000259" key="6">
    <source>
        <dbReference type="PROSITE" id="PS50110"/>
    </source>
</evidence>
<feature type="modified residue" description="4-aspartylphosphate" evidence="4">
    <location>
        <position position="52"/>
    </location>
</feature>
<dbReference type="CDD" id="cd06170">
    <property type="entry name" value="LuxR_C_like"/>
    <property type="match status" value="1"/>
</dbReference>
<dbReference type="PROSITE" id="PS50043">
    <property type="entry name" value="HTH_LUXR_2"/>
    <property type="match status" value="1"/>
</dbReference>
<dbReference type="InterPro" id="IPR036388">
    <property type="entry name" value="WH-like_DNA-bd_sf"/>
</dbReference>
<evidence type="ECO:0000256" key="1">
    <source>
        <dbReference type="ARBA" id="ARBA00023015"/>
    </source>
</evidence>
<reference evidence="7" key="2">
    <citation type="submission" date="2023-01" db="EMBL/GenBank/DDBJ databases">
        <title>Draft genome sequence of Algimonas ampicilliniresistens strain NBRC 108219.</title>
        <authorList>
            <person name="Sun Q."/>
            <person name="Mori K."/>
        </authorList>
    </citation>
    <scope>NUCLEOTIDE SEQUENCE</scope>
    <source>
        <strain evidence="7">NBRC 108219</strain>
    </source>
</reference>
<dbReference type="PANTHER" id="PTHR44688">
    <property type="entry name" value="DNA-BINDING TRANSCRIPTIONAL ACTIVATOR DEVR_DOSR"/>
    <property type="match status" value="1"/>
</dbReference>
<evidence type="ECO:0000313" key="7">
    <source>
        <dbReference type="EMBL" id="GLQ22496.1"/>
    </source>
</evidence>
<feature type="domain" description="HTH luxR-type" evidence="5">
    <location>
        <begin position="133"/>
        <end position="198"/>
    </location>
</feature>
<dbReference type="SUPFAM" id="SSF52172">
    <property type="entry name" value="CheY-like"/>
    <property type="match status" value="1"/>
</dbReference>
<accession>A0ABQ5V4N3</accession>
<dbReference type="InterPro" id="IPR000792">
    <property type="entry name" value="Tscrpt_reg_LuxR_C"/>
</dbReference>
<reference evidence="7" key="1">
    <citation type="journal article" date="2014" name="Int. J. Syst. Evol. Microbiol.">
        <title>Complete genome of a new Firmicutes species belonging to the dominant human colonic microbiota ('Ruminococcus bicirculans') reveals two chromosomes and a selective capacity to utilize plant glucans.</title>
        <authorList>
            <consortium name="NISC Comparative Sequencing Program"/>
            <person name="Wegmann U."/>
            <person name="Louis P."/>
            <person name="Goesmann A."/>
            <person name="Henrissat B."/>
            <person name="Duncan S.H."/>
            <person name="Flint H.J."/>
        </authorList>
    </citation>
    <scope>NUCLEOTIDE SEQUENCE</scope>
    <source>
        <strain evidence="7">NBRC 108219</strain>
    </source>
</reference>
<dbReference type="Pfam" id="PF00196">
    <property type="entry name" value="GerE"/>
    <property type="match status" value="1"/>
</dbReference>
<gene>
    <name evidence="7" type="primary">fixJ_2</name>
    <name evidence="7" type="ORF">GCM10007853_03700</name>
</gene>
<dbReference type="InterPro" id="IPR016032">
    <property type="entry name" value="Sig_transdc_resp-reg_C-effctor"/>
</dbReference>
<dbReference type="PROSITE" id="PS50110">
    <property type="entry name" value="RESPONSE_REGULATORY"/>
    <property type="match status" value="1"/>
</dbReference>
<dbReference type="SUPFAM" id="SSF46894">
    <property type="entry name" value="C-terminal effector domain of the bipartite response regulators"/>
    <property type="match status" value="1"/>
</dbReference>
<dbReference type="PROSITE" id="PS00622">
    <property type="entry name" value="HTH_LUXR_1"/>
    <property type="match status" value="1"/>
</dbReference>
<dbReference type="InterPro" id="IPR011006">
    <property type="entry name" value="CheY-like_superfamily"/>
</dbReference>
<dbReference type="PRINTS" id="PR00038">
    <property type="entry name" value="HTHLUXR"/>
</dbReference>
<keyword evidence="3" id="KW-0804">Transcription</keyword>
<sequence>MPSRIAIVDDEPSVRDSLQTLLGMHGFYCKLFESGDAFLATQRNDFDCVFLDIRMPGRDGLQTLVEYRKGIAPKPVIMMSGHADISIAVKAMRLGAINFFEKPFQKGRILEAVSEAMQVSRDMQRALENKVDLQVRMEQLTPRERDVARLICAGLLNKQIAHELGISVRTVETHRGNLMSKMGVRTVAALVSILPISGLDGIDG</sequence>
<name>A0ABQ5V4N3_9PROT</name>
<keyword evidence="2" id="KW-0238">DNA-binding</keyword>
<feature type="domain" description="Response regulatory" evidence="6">
    <location>
        <begin position="4"/>
        <end position="117"/>
    </location>
</feature>
<keyword evidence="1" id="KW-0805">Transcription regulation</keyword>
<evidence type="ECO:0000259" key="5">
    <source>
        <dbReference type="PROSITE" id="PS50043"/>
    </source>
</evidence>
<protein>
    <submittedName>
        <fullName evidence="7">Transcriptional regulatory protein FixJ</fullName>
    </submittedName>
</protein>
<evidence type="ECO:0000256" key="2">
    <source>
        <dbReference type="ARBA" id="ARBA00023125"/>
    </source>
</evidence>
<evidence type="ECO:0000256" key="4">
    <source>
        <dbReference type="PROSITE-ProRule" id="PRU00169"/>
    </source>
</evidence>
<evidence type="ECO:0000256" key="3">
    <source>
        <dbReference type="ARBA" id="ARBA00023163"/>
    </source>
</evidence>